<keyword evidence="5" id="KW-1185">Reference proteome</keyword>
<feature type="region of interest" description="Disordered" evidence="2">
    <location>
        <begin position="49"/>
        <end position="71"/>
    </location>
</feature>
<feature type="region of interest" description="Disordered" evidence="2">
    <location>
        <begin position="1"/>
        <end position="34"/>
    </location>
</feature>
<dbReference type="OrthoDB" id="10561599at2759"/>
<name>A0A2G9RGP9_AQUCT</name>
<dbReference type="InterPro" id="IPR002928">
    <property type="entry name" value="Myosin_tail"/>
</dbReference>
<proteinExistence type="predicted"/>
<dbReference type="EMBL" id="KV946152">
    <property type="protein sequence ID" value="PIO26431.1"/>
    <property type="molecule type" value="Genomic_DNA"/>
</dbReference>
<organism evidence="4 5">
    <name type="scientific">Aquarana catesbeiana</name>
    <name type="common">American bullfrog</name>
    <name type="synonym">Rana catesbeiana</name>
    <dbReference type="NCBI Taxonomy" id="8400"/>
    <lineage>
        <taxon>Eukaryota</taxon>
        <taxon>Metazoa</taxon>
        <taxon>Chordata</taxon>
        <taxon>Craniata</taxon>
        <taxon>Vertebrata</taxon>
        <taxon>Euteleostomi</taxon>
        <taxon>Amphibia</taxon>
        <taxon>Batrachia</taxon>
        <taxon>Anura</taxon>
        <taxon>Neobatrachia</taxon>
        <taxon>Ranoidea</taxon>
        <taxon>Ranidae</taxon>
        <taxon>Aquarana</taxon>
    </lineage>
</organism>
<feature type="domain" description="Myosin tail" evidence="3">
    <location>
        <begin position="1"/>
        <end position="71"/>
    </location>
</feature>
<feature type="non-terminal residue" evidence="4">
    <location>
        <position position="71"/>
    </location>
</feature>
<sequence length="71" mass="8245">DLAASERGRRHAEQERDELADEISNSTSGKSALLDEKRRLEAKISQLEEELEEEQSNMELLNDRFRKTTLQ</sequence>
<dbReference type="GO" id="GO:0016459">
    <property type="term" value="C:myosin complex"/>
    <property type="evidence" value="ECO:0007669"/>
    <property type="project" value="InterPro"/>
</dbReference>
<evidence type="ECO:0000259" key="3">
    <source>
        <dbReference type="Pfam" id="PF01576"/>
    </source>
</evidence>
<reference evidence="5" key="1">
    <citation type="journal article" date="2017" name="Nat. Commun.">
        <title>The North American bullfrog draft genome provides insight into hormonal regulation of long noncoding RNA.</title>
        <authorList>
            <person name="Hammond S.A."/>
            <person name="Warren R.L."/>
            <person name="Vandervalk B.P."/>
            <person name="Kucuk E."/>
            <person name="Khan H."/>
            <person name="Gibb E.A."/>
            <person name="Pandoh P."/>
            <person name="Kirk H."/>
            <person name="Zhao Y."/>
            <person name="Jones M."/>
            <person name="Mungall A.J."/>
            <person name="Coope R."/>
            <person name="Pleasance S."/>
            <person name="Moore R.A."/>
            <person name="Holt R.A."/>
            <person name="Round J.M."/>
            <person name="Ohora S."/>
            <person name="Walle B.V."/>
            <person name="Veldhoen N."/>
            <person name="Helbing C.C."/>
            <person name="Birol I."/>
        </authorList>
    </citation>
    <scope>NUCLEOTIDE SEQUENCE [LARGE SCALE GENOMIC DNA]</scope>
</reference>
<evidence type="ECO:0000313" key="5">
    <source>
        <dbReference type="Proteomes" id="UP000228934"/>
    </source>
</evidence>
<dbReference type="AlphaFoldDB" id="A0A2G9RGP9"/>
<evidence type="ECO:0000256" key="1">
    <source>
        <dbReference type="ARBA" id="ARBA00023054"/>
    </source>
</evidence>
<accession>A0A2G9RGP9</accession>
<evidence type="ECO:0000313" key="4">
    <source>
        <dbReference type="EMBL" id="PIO26431.1"/>
    </source>
</evidence>
<feature type="compositionally biased region" description="Basic and acidic residues" evidence="2">
    <location>
        <begin position="1"/>
        <end position="14"/>
    </location>
</feature>
<keyword evidence="1" id="KW-0175">Coiled coil</keyword>
<gene>
    <name evidence="4" type="ORF">AB205_0034390</name>
</gene>
<feature type="non-terminal residue" evidence="4">
    <location>
        <position position="1"/>
    </location>
</feature>
<dbReference type="Proteomes" id="UP000228934">
    <property type="component" value="Unassembled WGS sequence"/>
</dbReference>
<dbReference type="Pfam" id="PF01576">
    <property type="entry name" value="Myosin_tail_1"/>
    <property type="match status" value="1"/>
</dbReference>
<evidence type="ECO:0000256" key="2">
    <source>
        <dbReference type="SAM" id="MobiDB-lite"/>
    </source>
</evidence>
<feature type="compositionally biased region" description="Basic and acidic residues" evidence="2">
    <location>
        <begin position="61"/>
        <end position="71"/>
    </location>
</feature>
<protein>
    <recommendedName>
        <fullName evidence="3">Myosin tail domain-containing protein</fullName>
    </recommendedName>
</protein>